<feature type="repeat" description="PPR" evidence="2">
    <location>
        <begin position="54"/>
        <end position="88"/>
    </location>
</feature>
<evidence type="ECO:0000256" key="3">
    <source>
        <dbReference type="SAM" id="MobiDB-lite"/>
    </source>
</evidence>
<organism evidence="4 5">
    <name type="scientific">Acorus calamus</name>
    <name type="common">Sweet flag</name>
    <dbReference type="NCBI Taxonomy" id="4465"/>
    <lineage>
        <taxon>Eukaryota</taxon>
        <taxon>Viridiplantae</taxon>
        <taxon>Streptophyta</taxon>
        <taxon>Embryophyta</taxon>
        <taxon>Tracheophyta</taxon>
        <taxon>Spermatophyta</taxon>
        <taxon>Magnoliopsida</taxon>
        <taxon>Liliopsida</taxon>
        <taxon>Acoraceae</taxon>
        <taxon>Acorus</taxon>
    </lineage>
</organism>
<keyword evidence="5" id="KW-1185">Reference proteome</keyword>
<evidence type="ECO:0000313" key="4">
    <source>
        <dbReference type="EMBL" id="KAK1292078.1"/>
    </source>
</evidence>
<evidence type="ECO:0000256" key="1">
    <source>
        <dbReference type="ARBA" id="ARBA00022737"/>
    </source>
</evidence>
<evidence type="ECO:0000256" key="2">
    <source>
        <dbReference type="PROSITE-ProRule" id="PRU00708"/>
    </source>
</evidence>
<proteinExistence type="predicted"/>
<dbReference type="GO" id="GO:0003723">
    <property type="term" value="F:RNA binding"/>
    <property type="evidence" value="ECO:0007669"/>
    <property type="project" value="InterPro"/>
</dbReference>
<dbReference type="NCBIfam" id="TIGR00756">
    <property type="entry name" value="PPR"/>
    <property type="match status" value="5"/>
</dbReference>
<dbReference type="GO" id="GO:0009451">
    <property type="term" value="P:RNA modification"/>
    <property type="evidence" value="ECO:0007669"/>
    <property type="project" value="InterPro"/>
</dbReference>
<reference evidence="4" key="2">
    <citation type="submission" date="2023-06" db="EMBL/GenBank/DDBJ databases">
        <authorList>
            <person name="Ma L."/>
            <person name="Liu K.-W."/>
            <person name="Li Z."/>
            <person name="Hsiao Y.-Y."/>
            <person name="Qi Y."/>
            <person name="Fu T."/>
            <person name="Tang G."/>
            <person name="Zhang D."/>
            <person name="Sun W.-H."/>
            <person name="Liu D.-K."/>
            <person name="Li Y."/>
            <person name="Chen G.-Z."/>
            <person name="Liu X.-D."/>
            <person name="Liao X.-Y."/>
            <person name="Jiang Y.-T."/>
            <person name="Yu X."/>
            <person name="Hao Y."/>
            <person name="Huang J."/>
            <person name="Zhao X.-W."/>
            <person name="Ke S."/>
            <person name="Chen Y.-Y."/>
            <person name="Wu W.-L."/>
            <person name="Hsu J.-L."/>
            <person name="Lin Y.-F."/>
            <person name="Huang M.-D."/>
            <person name="Li C.-Y."/>
            <person name="Huang L."/>
            <person name="Wang Z.-W."/>
            <person name="Zhao X."/>
            <person name="Zhong W.-Y."/>
            <person name="Peng D.-H."/>
            <person name="Ahmad S."/>
            <person name="Lan S."/>
            <person name="Zhang J.-S."/>
            <person name="Tsai W.-C."/>
            <person name="Van De Peer Y."/>
            <person name="Liu Z.-J."/>
        </authorList>
    </citation>
    <scope>NUCLEOTIDE SEQUENCE</scope>
    <source>
        <strain evidence="4">CP</strain>
        <tissue evidence="4">Leaves</tissue>
    </source>
</reference>
<dbReference type="InterPro" id="IPR046960">
    <property type="entry name" value="PPR_At4g14850-like_plant"/>
</dbReference>
<dbReference type="Gene3D" id="1.25.40.10">
    <property type="entry name" value="Tetratricopeptide repeat domain"/>
    <property type="match status" value="5"/>
</dbReference>
<dbReference type="InterPro" id="IPR002885">
    <property type="entry name" value="PPR_rpt"/>
</dbReference>
<dbReference type="Pfam" id="PF20431">
    <property type="entry name" value="E_motif"/>
    <property type="match status" value="1"/>
</dbReference>
<feature type="repeat" description="PPR" evidence="2">
    <location>
        <begin position="289"/>
        <end position="323"/>
    </location>
</feature>
<reference evidence="4" key="1">
    <citation type="journal article" date="2023" name="Nat. Commun.">
        <title>Diploid and tetraploid genomes of Acorus and the evolution of monocots.</title>
        <authorList>
            <person name="Ma L."/>
            <person name="Liu K.W."/>
            <person name="Li Z."/>
            <person name="Hsiao Y.Y."/>
            <person name="Qi Y."/>
            <person name="Fu T."/>
            <person name="Tang G.D."/>
            <person name="Zhang D."/>
            <person name="Sun W.H."/>
            <person name="Liu D.K."/>
            <person name="Li Y."/>
            <person name="Chen G.Z."/>
            <person name="Liu X.D."/>
            <person name="Liao X.Y."/>
            <person name="Jiang Y.T."/>
            <person name="Yu X."/>
            <person name="Hao Y."/>
            <person name="Huang J."/>
            <person name="Zhao X.W."/>
            <person name="Ke S."/>
            <person name="Chen Y.Y."/>
            <person name="Wu W.L."/>
            <person name="Hsu J.L."/>
            <person name="Lin Y.F."/>
            <person name="Huang M.D."/>
            <person name="Li C.Y."/>
            <person name="Huang L."/>
            <person name="Wang Z.W."/>
            <person name="Zhao X."/>
            <person name="Zhong W.Y."/>
            <person name="Peng D.H."/>
            <person name="Ahmad S."/>
            <person name="Lan S."/>
            <person name="Zhang J.S."/>
            <person name="Tsai W.C."/>
            <person name="Van de Peer Y."/>
            <person name="Liu Z.J."/>
        </authorList>
    </citation>
    <scope>NUCLEOTIDE SEQUENCE</scope>
    <source>
        <strain evidence="4">CP</strain>
    </source>
</reference>
<evidence type="ECO:0000313" key="5">
    <source>
        <dbReference type="Proteomes" id="UP001180020"/>
    </source>
</evidence>
<dbReference type="Pfam" id="PF13041">
    <property type="entry name" value="PPR_2"/>
    <property type="match status" value="4"/>
</dbReference>
<dbReference type="PANTHER" id="PTHR47926">
    <property type="entry name" value="PENTATRICOPEPTIDE REPEAT-CONTAINING PROTEIN"/>
    <property type="match status" value="1"/>
</dbReference>
<dbReference type="Proteomes" id="UP001180020">
    <property type="component" value="Unassembled WGS sequence"/>
</dbReference>
<dbReference type="Pfam" id="PF01535">
    <property type="entry name" value="PPR"/>
    <property type="match status" value="5"/>
</dbReference>
<name>A0AAV9CSE4_ACOCL</name>
<protein>
    <submittedName>
        <fullName evidence="4">Pentatricopeptide repeat-containing protein</fullName>
    </submittedName>
</protein>
<dbReference type="EMBL" id="JAUJYO010000017">
    <property type="protein sequence ID" value="KAK1292078.1"/>
    <property type="molecule type" value="Genomic_DNA"/>
</dbReference>
<dbReference type="PROSITE" id="PS51375">
    <property type="entry name" value="PPR"/>
    <property type="match status" value="5"/>
</dbReference>
<dbReference type="FunFam" id="1.25.40.10:FF:000344">
    <property type="entry name" value="Pentatricopeptide repeat-containing protein"/>
    <property type="match status" value="2"/>
</dbReference>
<dbReference type="InterPro" id="IPR011990">
    <property type="entry name" value="TPR-like_helical_dom_sf"/>
</dbReference>
<gene>
    <name evidence="4" type="primary">PCMP-E46</name>
    <name evidence="4" type="ORF">QJS10_CPB17g00144</name>
</gene>
<sequence length="718" mass="79212">MICRLSIEKTRRRLESDEEERKYDGRGRKNPRRKGREMRGGRVSRLIKCNSSIDAYTWNTILTAYSRHGPTWDALQLFEEMPVRDTVSWNATIAGHASRGDNASALALLVRMVRAGFAPDQHTLGSALKAAAGAGRVVHGRQVHALALKTGLAHAVFSGSALVDMYAKCGSIGDSASAFEALRARNRVSWNAMIAGHARSGDRAAVFRVFDRMGREGVGPDEATFAGLLALLDDPAVYKLTTQVHAKVVKHGLASDATACNATIASYSECGLIDDSIKVFAEMDDGIRDRVTYNSVLAAYAYHCDGDRAIEVFVGMRKLGLEQDAYAYTSVISACAQREQLKQGRSLHGLVTKRGFENTTTVSNALVTMYAKSDMVNDAMMCFECMVSKDSYSWNAILTGLSQSGLSEDALRIFSQMRAARLEIDQYSLSTALRSCSDLALLRSGRQVHALAVLTGFRDSDYVSSSLIFMYSKCGLIDDAKASFDESCKDSPVAWNSIIFAYAQHGQGHAALELFARMRERGLRPNHVTFIAVITACSHIGLVDEGSRYLESMERDYGVPARMEHYACAVDLYGRAGRLEEAEALIKSMPFEADAMVLVTLLGACRMHGEVEMAMRVGQRMMEMDAGEHATYVLLGEVYARCGRWGERKAVRRAMRERGVAKVPGWSWLEAREGVHAFNAEDRSHPRMADVYRMVVELTAEARVPDCVDRDAEVYCLD</sequence>
<feature type="region of interest" description="Disordered" evidence="3">
    <location>
        <begin position="14"/>
        <end position="41"/>
    </location>
</feature>
<comment type="caution">
    <text evidence="4">The sequence shown here is derived from an EMBL/GenBank/DDBJ whole genome shotgun (WGS) entry which is preliminary data.</text>
</comment>
<dbReference type="FunFam" id="1.25.40.10:FF:000158">
    <property type="entry name" value="pentatricopeptide repeat-containing protein At2g33680"/>
    <property type="match status" value="1"/>
</dbReference>
<accession>A0AAV9CSE4</accession>
<feature type="repeat" description="PPR" evidence="2">
    <location>
        <begin position="186"/>
        <end position="220"/>
    </location>
</feature>
<feature type="repeat" description="PPR" evidence="2">
    <location>
        <begin position="390"/>
        <end position="424"/>
    </location>
</feature>
<dbReference type="SUPFAM" id="SSF48452">
    <property type="entry name" value="TPR-like"/>
    <property type="match status" value="1"/>
</dbReference>
<dbReference type="AlphaFoldDB" id="A0AAV9CSE4"/>
<feature type="compositionally biased region" description="Basic and acidic residues" evidence="3">
    <location>
        <begin position="14"/>
        <end position="27"/>
    </location>
</feature>
<dbReference type="GO" id="GO:0099402">
    <property type="term" value="P:plant organ development"/>
    <property type="evidence" value="ECO:0007669"/>
    <property type="project" value="UniProtKB-ARBA"/>
</dbReference>
<feature type="repeat" description="PPR" evidence="2">
    <location>
        <begin position="491"/>
        <end position="525"/>
    </location>
</feature>
<dbReference type="InterPro" id="IPR046848">
    <property type="entry name" value="E_motif"/>
</dbReference>
<dbReference type="PANTHER" id="PTHR47926:SF372">
    <property type="entry name" value="PENTATRICOPEPTIDE REPEAT-CONTAINING PROTEIN"/>
    <property type="match status" value="1"/>
</dbReference>
<keyword evidence="1" id="KW-0677">Repeat</keyword>